<protein>
    <submittedName>
        <fullName evidence="1">Uncharacterized protein</fullName>
    </submittedName>
</protein>
<name>A0A6F8XGD8_9GAMM</name>
<proteinExistence type="predicted"/>
<dbReference type="EMBL" id="AP022869">
    <property type="protein sequence ID" value="BCB72815.1"/>
    <property type="molecule type" value="Genomic_DNA"/>
</dbReference>
<keyword evidence="2" id="KW-1185">Reference proteome</keyword>
<evidence type="ECO:0000313" key="1">
    <source>
        <dbReference type="EMBL" id="BCB72815.1"/>
    </source>
</evidence>
<dbReference type="RefSeq" id="WP_172515405.1">
    <property type="nucleotide sequence ID" value="NZ_AP022869.1"/>
</dbReference>
<dbReference type="Proteomes" id="UP000501053">
    <property type="component" value="Chromosome"/>
</dbReference>
<accession>A0A6F8XGD8</accession>
<sequence length="251" mass="27861">MSDSTFFVSKSAVRALKQSAQRHVRGVSSSHLSEGVAAALGFKTHAALRAALEGRATAEAQKPSNARLVQRLRQLGYASVPDDLRLLPEFEHSYSPFQNFPLRKGRSVRWRAWRNLLVAAINAGLEQRLFGLSPGENWWPGGVPESHECERSTYRFMVDGEIAAIASVNAISGDELSISVILNPRKADIQPEWYCGLADGDAVAHCWLERRLGAWIQDGGENFRCKRVMQSRLADLTIEPNGYSDQGSFFM</sequence>
<gene>
    <name evidence="1" type="ORF">HMEPL2_31660</name>
</gene>
<reference evidence="1 2" key="1">
    <citation type="submission" date="2020-03" db="EMBL/GenBank/DDBJ databases">
        <title>Complete Genome Sequence of Halomonas meridiana strain Eplume2, isolated from hydrothermal-plume in the north east Pacific Ocean.</title>
        <authorList>
            <person name="Kurihara Y."/>
            <person name="Kawai S."/>
            <person name="Sakai A."/>
            <person name="Galipon J."/>
            <person name="Arakawa K."/>
        </authorList>
    </citation>
    <scope>NUCLEOTIDE SEQUENCE [LARGE SCALE GENOMIC DNA]</scope>
    <source>
        <strain evidence="1 2">Eplume2</strain>
    </source>
</reference>
<dbReference type="AlphaFoldDB" id="A0A6F8XGD8"/>
<organism evidence="1 2">
    <name type="scientific">Vreelandella aquamarina</name>
    <dbReference type="NCBI Taxonomy" id="77097"/>
    <lineage>
        <taxon>Bacteria</taxon>
        <taxon>Pseudomonadati</taxon>
        <taxon>Pseudomonadota</taxon>
        <taxon>Gammaproteobacteria</taxon>
        <taxon>Oceanospirillales</taxon>
        <taxon>Halomonadaceae</taxon>
        <taxon>Vreelandella</taxon>
    </lineage>
</organism>
<evidence type="ECO:0000313" key="2">
    <source>
        <dbReference type="Proteomes" id="UP000501053"/>
    </source>
</evidence>